<dbReference type="STRING" id="1337093.MBELCI_3654"/>
<dbReference type="AlphaFoldDB" id="U2Z958"/>
<dbReference type="Pfam" id="PF08282">
    <property type="entry name" value="Hydrolase_3"/>
    <property type="match status" value="1"/>
</dbReference>
<dbReference type="SUPFAM" id="SSF81660">
    <property type="entry name" value="Metal cation-transporting ATPase, ATP-binding domain N"/>
    <property type="match status" value="1"/>
</dbReference>
<evidence type="ECO:0000256" key="8">
    <source>
        <dbReference type="SAM" id="Phobius"/>
    </source>
</evidence>
<dbReference type="PRINTS" id="PR00120">
    <property type="entry name" value="HATPASE"/>
</dbReference>
<dbReference type="InterPro" id="IPR023299">
    <property type="entry name" value="ATPase_P-typ_cyto_dom_N"/>
</dbReference>
<dbReference type="PANTHER" id="PTHR24093">
    <property type="entry name" value="CATION TRANSPORTING ATPASE"/>
    <property type="match status" value="1"/>
</dbReference>
<keyword evidence="2 8" id="KW-0812">Transmembrane</keyword>
<feature type="compositionally biased region" description="Basic and acidic residues" evidence="7">
    <location>
        <begin position="822"/>
        <end position="846"/>
    </location>
</feature>
<dbReference type="GO" id="GO:0005524">
    <property type="term" value="F:ATP binding"/>
    <property type="evidence" value="ECO:0007669"/>
    <property type="project" value="InterPro"/>
</dbReference>
<sequence>MLCNDTHLFENAAGWQAVGDPMEGALLALARKAGLDPEAERQRHARLYEIPFDAAYRYMATLNDGPEGRQVYVKGAPDQLLAQCSRQIGAKSPEPIDRAAWAARIEELAATGHRVLAFPTTPADRATLAPDDIRDLTLLGIAGFIDPARPEAISAVADCRRAGIAVRMITGDHALTAHAVAVELGLETSRPPLTGQQIEAMDEAELRRRIGTTTVFARSSPEHKLRLVEALQAGGDVVAMTGDGVNDAPALKRADVGIAMGIKGTEAAKEAARVVLADDNFASIVAAVREGRTIHDNIRKVIAWNLPTNGGEALVIILAILIGLPLPITPIQILWINMVTTVALGLTLAFEPAEPGVMDRPPRAPGAALLDGEMIWRVVLVSALFGLAVFGATAWVMARGETLAYARTLSVNLLVVLEIFYLFSVRYLHMTSITARGLLGTRAVLLGIAMAMAAQALFTYAPPLQALFDTRPVTPADGALILGLGVALLVLLEAEKLLRRGWRGRTARGADPAARSIFAREAPRMYQQVAGQIAQQFRRDTAHGHRRVTLGAVATNRQEVDPLLRHRRDQRGRGPPLEQRAVGLDALRLQPSPHLLQLEQHRRLDLVAVALGDVAGLVHAVAQAAEGHTVGMRDPHRRPTRELRGEQRRLRVAARKVGADHDLAIVSDGPVRDHQYWRLRHLYAAVQYAAAKQIDNALIAMRAHHHEIEAAMGDPLDHAAPWMAEGDLHLPRAARLTGQHFMRRLRRLLCDMARQRVVHDVQDLEIHPERRGQTSRPIEREAAAVGQIACHEHAEHVPSPFARYSLAGPGITRAATSYRVGHGGDGKVDQSADQRRFDHDPPDPRPRLRQPFRPGPEGGEAIPRDEQQEHPHPEPDPAATKADGQPEAEWRHPVEHADQPDQRPEHHGPEHDPPDQHELGGRRRCQQRRGQQAEQQPERLGQRHALQQRCECHGPLPSCPCHRDIETARSARPTP</sequence>
<dbReference type="InterPro" id="IPR023214">
    <property type="entry name" value="HAD_sf"/>
</dbReference>
<dbReference type="NCBIfam" id="TIGR01494">
    <property type="entry name" value="ATPase_P-type"/>
    <property type="match status" value="1"/>
</dbReference>
<feature type="compositionally biased region" description="Basic and acidic residues" evidence="7">
    <location>
        <begin position="888"/>
        <end position="921"/>
    </location>
</feature>
<accession>U2Z958</accession>
<evidence type="ECO:0000256" key="7">
    <source>
        <dbReference type="SAM" id="MobiDB-lite"/>
    </source>
</evidence>
<dbReference type="SUPFAM" id="SSF56784">
    <property type="entry name" value="HAD-like"/>
    <property type="match status" value="1"/>
</dbReference>
<keyword evidence="6 8" id="KW-0472">Membrane</keyword>
<feature type="transmembrane region" description="Helical" evidence="8">
    <location>
        <begin position="374"/>
        <end position="398"/>
    </location>
</feature>
<dbReference type="InterPro" id="IPR006068">
    <property type="entry name" value="ATPase_P-typ_cation-transptr_C"/>
</dbReference>
<dbReference type="GO" id="GO:0005886">
    <property type="term" value="C:plasma membrane"/>
    <property type="evidence" value="ECO:0007669"/>
    <property type="project" value="TreeGrafter"/>
</dbReference>
<comment type="subcellular location">
    <subcellularLocation>
        <location evidence="1">Membrane</location>
    </subcellularLocation>
</comment>
<feature type="region of interest" description="Disordered" evidence="7">
    <location>
        <begin position="817"/>
        <end position="975"/>
    </location>
</feature>
<feature type="domain" description="Cation-transporting P-type ATPase C-terminal" evidence="9">
    <location>
        <begin position="325"/>
        <end position="498"/>
    </location>
</feature>
<feature type="transmembrane region" description="Helical" evidence="8">
    <location>
        <begin position="404"/>
        <end position="423"/>
    </location>
</feature>
<dbReference type="Pfam" id="PF13246">
    <property type="entry name" value="Cation_ATPase"/>
    <property type="match status" value="1"/>
</dbReference>
<evidence type="ECO:0000313" key="10">
    <source>
        <dbReference type="EMBL" id="GAD57602.1"/>
    </source>
</evidence>
<keyword evidence="11" id="KW-1185">Reference proteome</keyword>
<organism evidence="10 11">
    <name type="scientific">Limimaricola cinnabarinus LL-001</name>
    <dbReference type="NCBI Taxonomy" id="1337093"/>
    <lineage>
        <taxon>Bacteria</taxon>
        <taxon>Pseudomonadati</taxon>
        <taxon>Pseudomonadota</taxon>
        <taxon>Alphaproteobacteria</taxon>
        <taxon>Rhodobacterales</taxon>
        <taxon>Paracoccaceae</taxon>
        <taxon>Limimaricola</taxon>
    </lineage>
</organism>
<dbReference type="eggNOG" id="COG0474">
    <property type="taxonomic scope" value="Bacteria"/>
</dbReference>
<dbReference type="InterPro" id="IPR001757">
    <property type="entry name" value="P_typ_ATPase"/>
</dbReference>
<protein>
    <submittedName>
        <fullName evidence="10">Cation-transporting ATPase, E1-E2 family</fullName>
    </submittedName>
</protein>
<evidence type="ECO:0000256" key="5">
    <source>
        <dbReference type="ARBA" id="ARBA00022989"/>
    </source>
</evidence>
<dbReference type="Proteomes" id="UP000016566">
    <property type="component" value="Unassembled WGS sequence"/>
</dbReference>
<feature type="transmembrane region" description="Helical" evidence="8">
    <location>
        <begin position="309"/>
        <end position="328"/>
    </location>
</feature>
<evidence type="ECO:0000256" key="4">
    <source>
        <dbReference type="ARBA" id="ARBA00022842"/>
    </source>
</evidence>
<dbReference type="InterPro" id="IPR036412">
    <property type="entry name" value="HAD-like_sf"/>
</dbReference>
<gene>
    <name evidence="10" type="ORF">MBELCI_3654</name>
</gene>
<keyword evidence="4" id="KW-0460">Magnesium</keyword>
<dbReference type="PRINTS" id="PR00119">
    <property type="entry name" value="CATATPASE"/>
</dbReference>
<dbReference type="Pfam" id="PF00689">
    <property type="entry name" value="Cation_ATPase_C"/>
    <property type="match status" value="1"/>
</dbReference>
<reference evidence="10" key="1">
    <citation type="journal article" date="2013" name="Genome Announc.">
        <title>Draft Genome Sequence of Loktanella cinnabarina LL-001T, Isolated from Deep-Sea Floor Sediment.</title>
        <authorList>
            <person name="Nishi S."/>
            <person name="Tsubouchi T."/>
            <person name="Takaki Y."/>
            <person name="Koyanagi R."/>
            <person name="Satoh N."/>
            <person name="Maruyama T."/>
            <person name="Hatada Y."/>
        </authorList>
    </citation>
    <scope>NUCLEOTIDE SEQUENCE [LARGE SCALE GENOMIC DNA]</scope>
    <source>
        <strain evidence="10">LL-001</strain>
    </source>
</reference>
<evidence type="ECO:0000259" key="9">
    <source>
        <dbReference type="Pfam" id="PF00689"/>
    </source>
</evidence>
<comment type="caution">
    <text evidence="10">The sequence shown here is derived from an EMBL/GenBank/DDBJ whole genome shotgun (WGS) entry which is preliminary data.</text>
</comment>
<feature type="transmembrane region" description="Helical" evidence="8">
    <location>
        <begin position="443"/>
        <end position="461"/>
    </location>
</feature>
<evidence type="ECO:0000256" key="3">
    <source>
        <dbReference type="ARBA" id="ARBA00022723"/>
    </source>
</evidence>
<evidence type="ECO:0000256" key="2">
    <source>
        <dbReference type="ARBA" id="ARBA00022692"/>
    </source>
</evidence>
<dbReference type="GO" id="GO:0016887">
    <property type="term" value="F:ATP hydrolysis activity"/>
    <property type="evidence" value="ECO:0007669"/>
    <property type="project" value="InterPro"/>
</dbReference>
<evidence type="ECO:0000256" key="6">
    <source>
        <dbReference type="ARBA" id="ARBA00023136"/>
    </source>
</evidence>
<dbReference type="EMBL" id="BATB01000110">
    <property type="protein sequence ID" value="GAD57602.1"/>
    <property type="molecule type" value="Genomic_DNA"/>
</dbReference>
<dbReference type="GO" id="GO:0046872">
    <property type="term" value="F:metal ion binding"/>
    <property type="evidence" value="ECO:0007669"/>
    <property type="project" value="UniProtKB-KW"/>
</dbReference>
<dbReference type="PANTHER" id="PTHR24093:SF506">
    <property type="entry name" value="CATION-TRANSPORTING ATPASE PMA1"/>
    <property type="match status" value="1"/>
</dbReference>
<name>U2Z958_9RHOB</name>
<feature type="compositionally biased region" description="Basic and acidic residues" evidence="7">
    <location>
        <begin position="862"/>
        <end position="875"/>
    </location>
</feature>
<evidence type="ECO:0000256" key="1">
    <source>
        <dbReference type="ARBA" id="ARBA00004370"/>
    </source>
</evidence>
<dbReference type="Gene3D" id="3.40.1110.10">
    <property type="entry name" value="Calcium-transporting ATPase, cytoplasmic domain N"/>
    <property type="match status" value="1"/>
</dbReference>
<dbReference type="Gene3D" id="3.40.50.1000">
    <property type="entry name" value="HAD superfamily/HAD-like"/>
    <property type="match status" value="1"/>
</dbReference>
<keyword evidence="3" id="KW-0479">Metal-binding</keyword>
<dbReference type="Gene3D" id="1.20.1110.10">
    <property type="entry name" value="Calcium-transporting ATPase, transmembrane domain"/>
    <property type="match status" value="1"/>
</dbReference>
<evidence type="ECO:0000313" key="11">
    <source>
        <dbReference type="Proteomes" id="UP000016566"/>
    </source>
</evidence>
<feature type="transmembrane region" description="Helical" evidence="8">
    <location>
        <begin position="334"/>
        <end position="353"/>
    </location>
</feature>
<proteinExistence type="predicted"/>
<dbReference type="SUPFAM" id="SSF81665">
    <property type="entry name" value="Calcium ATPase, transmembrane domain M"/>
    <property type="match status" value="1"/>
</dbReference>
<keyword evidence="5 8" id="KW-1133">Transmembrane helix</keyword>
<dbReference type="InterPro" id="IPR023298">
    <property type="entry name" value="ATPase_P-typ_TM_dom_sf"/>
</dbReference>
<dbReference type="GO" id="GO:0005388">
    <property type="term" value="F:P-type calcium transporter activity"/>
    <property type="evidence" value="ECO:0007669"/>
    <property type="project" value="TreeGrafter"/>
</dbReference>